<protein>
    <submittedName>
        <fullName evidence="2">Snf7 family protein</fullName>
    </submittedName>
</protein>
<comment type="caution">
    <text evidence="2">The sequence shown here is derived from an EMBL/GenBank/DDBJ whole genome shotgun (WGS) entry which is preliminary data.</text>
</comment>
<dbReference type="InterPro" id="IPR005024">
    <property type="entry name" value="Snf7_fam"/>
</dbReference>
<dbReference type="PANTHER" id="PTHR22761">
    <property type="entry name" value="CHARGED MULTIVESICULAR BODY PROTEIN"/>
    <property type="match status" value="1"/>
</dbReference>
<feature type="compositionally biased region" description="Basic and acidic residues" evidence="1">
    <location>
        <begin position="450"/>
        <end position="460"/>
    </location>
</feature>
<evidence type="ECO:0000313" key="2">
    <source>
        <dbReference type="EMBL" id="KAL3426027.1"/>
    </source>
</evidence>
<sequence>MSELLNFLLKNEYQFRRTRLAALYSDFRQLRALNPDGYVANVEAWRKGLADATRAGHVPSQGSTSDLLILKVDEELLRALETKEWGRPLALGTVINEAVAAHEMIPLQQFNVAKESIYQQSWGVRPWQIISWGLRQLGLAGGQSGEDKLPVGKLVVLANLEEASKNFSSRITGNTSRVDRIYSQAAFEKSFADVLGEKSLSHADVEVFLKFLSRDKAVLAYDGQTVKIKGQGEANITRITPEDASIASLKSLIADLELQTAVLTRKVDELDIMAREAVTRKNRASALASLRSKKLAESTLAKRNATLGQLEGVFASIEQAADQVELVRVMEGSAKVLSGLNAEVGGVERVDDVVEQLREQMTQVDEIGNVIAEVGQGTGAVDEAEVDDELEALEREDREKREEEERKVREEKERNEAAEIKRKLDSLEEAERQAEFKAEKESSSEDPLEESTKELRRLSLVEEPSQVPA</sequence>
<gene>
    <name evidence="2" type="ORF">PVAG01_02819</name>
</gene>
<keyword evidence="3" id="KW-1185">Reference proteome</keyword>
<organism evidence="2 3">
    <name type="scientific">Phlyctema vagabunda</name>
    <dbReference type="NCBI Taxonomy" id="108571"/>
    <lineage>
        <taxon>Eukaryota</taxon>
        <taxon>Fungi</taxon>
        <taxon>Dikarya</taxon>
        <taxon>Ascomycota</taxon>
        <taxon>Pezizomycotina</taxon>
        <taxon>Leotiomycetes</taxon>
        <taxon>Helotiales</taxon>
        <taxon>Dermateaceae</taxon>
        <taxon>Phlyctema</taxon>
    </lineage>
</organism>
<reference evidence="2 3" key="1">
    <citation type="submission" date="2024-06" db="EMBL/GenBank/DDBJ databases">
        <title>Complete genome of Phlyctema vagabunda strain 19-DSS-EL-015.</title>
        <authorList>
            <person name="Fiorenzani C."/>
        </authorList>
    </citation>
    <scope>NUCLEOTIDE SEQUENCE [LARGE SCALE GENOMIC DNA]</scope>
    <source>
        <strain evidence="2 3">19-DSS-EL-015</strain>
    </source>
</reference>
<evidence type="ECO:0000256" key="1">
    <source>
        <dbReference type="SAM" id="MobiDB-lite"/>
    </source>
</evidence>
<dbReference type="Proteomes" id="UP001629113">
    <property type="component" value="Unassembled WGS sequence"/>
</dbReference>
<evidence type="ECO:0000313" key="3">
    <source>
        <dbReference type="Proteomes" id="UP001629113"/>
    </source>
</evidence>
<accession>A0ABR4PRP4</accession>
<dbReference type="Pfam" id="PF03357">
    <property type="entry name" value="Snf7"/>
    <property type="match status" value="1"/>
</dbReference>
<dbReference type="Gene3D" id="1.10.287.1060">
    <property type="entry name" value="ESAT-6-like"/>
    <property type="match status" value="1"/>
</dbReference>
<name>A0ABR4PRP4_9HELO</name>
<dbReference type="PANTHER" id="PTHR22761:SF18">
    <property type="entry name" value="SORTING PROTEIN SNF7 FAMILY PROTEIN, PUTATIVE (AFU_ORTHOLOGUE AFUA_2G16692)-RELATED"/>
    <property type="match status" value="1"/>
</dbReference>
<proteinExistence type="predicted"/>
<feature type="compositionally biased region" description="Basic and acidic residues" evidence="1">
    <location>
        <begin position="394"/>
        <end position="443"/>
    </location>
</feature>
<dbReference type="EMBL" id="JBFCZG010000002">
    <property type="protein sequence ID" value="KAL3426027.1"/>
    <property type="molecule type" value="Genomic_DNA"/>
</dbReference>
<feature type="region of interest" description="Disordered" evidence="1">
    <location>
        <begin position="394"/>
        <end position="469"/>
    </location>
</feature>
<dbReference type="Gene3D" id="6.10.250.1710">
    <property type="match status" value="1"/>
</dbReference>